<dbReference type="Proteomes" id="UP000199152">
    <property type="component" value="Unassembled WGS sequence"/>
</dbReference>
<dbReference type="InterPro" id="IPR036396">
    <property type="entry name" value="Cyt_P450_sf"/>
</dbReference>
<dbReference type="OrthoDB" id="502624at2"/>
<keyword evidence="6 7" id="KW-0503">Monooxygenase</keyword>
<protein>
    <submittedName>
        <fullName evidence="8">Cytochrome P450</fullName>
    </submittedName>
</protein>
<dbReference type="GO" id="GO:0005506">
    <property type="term" value="F:iron ion binding"/>
    <property type="evidence" value="ECO:0007669"/>
    <property type="project" value="InterPro"/>
</dbReference>
<comment type="similarity">
    <text evidence="1 7">Belongs to the cytochrome P450 family.</text>
</comment>
<evidence type="ECO:0000256" key="2">
    <source>
        <dbReference type="ARBA" id="ARBA00022617"/>
    </source>
</evidence>
<name>A0A1I4GV28_9ACTN</name>
<dbReference type="Gene3D" id="1.10.630.10">
    <property type="entry name" value="Cytochrome P450"/>
    <property type="match status" value="1"/>
</dbReference>
<accession>A0A1I4GV28</accession>
<keyword evidence="2 7" id="KW-0349">Heme</keyword>
<evidence type="ECO:0000256" key="3">
    <source>
        <dbReference type="ARBA" id="ARBA00022723"/>
    </source>
</evidence>
<dbReference type="PANTHER" id="PTHR46696:SF1">
    <property type="entry name" value="CYTOCHROME P450 YJIB-RELATED"/>
    <property type="match status" value="1"/>
</dbReference>
<dbReference type="STRING" id="504800.SAMN04488085_109199"/>
<reference evidence="8 9" key="1">
    <citation type="submission" date="2016-10" db="EMBL/GenBank/DDBJ databases">
        <authorList>
            <person name="de Groot N.N."/>
        </authorList>
    </citation>
    <scope>NUCLEOTIDE SEQUENCE [LARGE SCALE GENOMIC DNA]</scope>
    <source>
        <strain evidence="8 9">DSM 45317</strain>
    </source>
</reference>
<dbReference type="Pfam" id="PF00067">
    <property type="entry name" value="p450"/>
    <property type="match status" value="1"/>
</dbReference>
<sequence length="397" mass="43214">MLIDAAAKLEPEALRCPFPAYAELRERGVTFVEAANAYLVTRAEDIDAVLRDHETFSSRNAIGAPPIPPESELAKHVPFLLLSDEPAHSERRKLVQRAFTPSRLAKFEPRIRELCTRLVEGIRGRTEVDFMAEFAVPLPIAVITTVLGVPDEETASFRRLSEELASTVGNHAADPADIVRIAKEFAALLAPSLEAAAAAEEEDTILHTIAAAERTAGLPRHDSTRFVMELLIAGNVTTTDHLGNSMVLLAGDPELADRLRTDPSRLSYFIEESLRLESPIQGLFRMTTRDAEVGGVAIPAGSRVQVMYGSGNRDAALVERPDELDLARRSPSAHLAFGKGVHSCLGNILARLESRVALETLLGSISRIELAVGPDAVDYLPSFVNRGPQALPLRLTW</sequence>
<dbReference type="AlphaFoldDB" id="A0A1I4GV28"/>
<evidence type="ECO:0000256" key="5">
    <source>
        <dbReference type="ARBA" id="ARBA00023004"/>
    </source>
</evidence>
<dbReference type="PANTHER" id="PTHR46696">
    <property type="entry name" value="P450, PUTATIVE (EUROFUNG)-RELATED"/>
    <property type="match status" value="1"/>
</dbReference>
<dbReference type="InParanoid" id="A0A1I4GV28"/>
<dbReference type="GO" id="GO:0016705">
    <property type="term" value="F:oxidoreductase activity, acting on paired donors, with incorporation or reduction of molecular oxygen"/>
    <property type="evidence" value="ECO:0007669"/>
    <property type="project" value="InterPro"/>
</dbReference>
<proteinExistence type="inferred from homology"/>
<gene>
    <name evidence="8" type="ORF">SAMN04488085_109199</name>
</gene>
<keyword evidence="4 7" id="KW-0560">Oxidoreductase</keyword>
<dbReference type="InterPro" id="IPR002397">
    <property type="entry name" value="Cyt_P450_B"/>
</dbReference>
<evidence type="ECO:0000256" key="7">
    <source>
        <dbReference type="RuleBase" id="RU000461"/>
    </source>
</evidence>
<keyword evidence="5 7" id="KW-0408">Iron</keyword>
<evidence type="ECO:0000256" key="6">
    <source>
        <dbReference type="ARBA" id="ARBA00023033"/>
    </source>
</evidence>
<dbReference type="PRINTS" id="PR00359">
    <property type="entry name" value="BP450"/>
</dbReference>
<dbReference type="PROSITE" id="PS00086">
    <property type="entry name" value="CYTOCHROME_P450"/>
    <property type="match status" value="1"/>
</dbReference>
<keyword evidence="9" id="KW-1185">Reference proteome</keyword>
<dbReference type="InterPro" id="IPR001128">
    <property type="entry name" value="Cyt_P450"/>
</dbReference>
<dbReference type="SUPFAM" id="SSF48264">
    <property type="entry name" value="Cytochrome P450"/>
    <property type="match status" value="1"/>
</dbReference>
<dbReference type="InterPro" id="IPR017972">
    <property type="entry name" value="Cyt_P450_CS"/>
</dbReference>
<dbReference type="FunFam" id="1.10.630.10:FF:000018">
    <property type="entry name" value="Cytochrome P450 monooxygenase"/>
    <property type="match status" value="1"/>
</dbReference>
<dbReference type="GO" id="GO:0004497">
    <property type="term" value="F:monooxygenase activity"/>
    <property type="evidence" value="ECO:0007669"/>
    <property type="project" value="UniProtKB-KW"/>
</dbReference>
<evidence type="ECO:0000313" key="9">
    <source>
        <dbReference type="Proteomes" id="UP000199152"/>
    </source>
</evidence>
<evidence type="ECO:0000256" key="1">
    <source>
        <dbReference type="ARBA" id="ARBA00010617"/>
    </source>
</evidence>
<organism evidence="8 9">
    <name type="scientific">Geodermatophilus ruber</name>
    <dbReference type="NCBI Taxonomy" id="504800"/>
    <lineage>
        <taxon>Bacteria</taxon>
        <taxon>Bacillati</taxon>
        <taxon>Actinomycetota</taxon>
        <taxon>Actinomycetes</taxon>
        <taxon>Geodermatophilales</taxon>
        <taxon>Geodermatophilaceae</taxon>
        <taxon>Geodermatophilus</taxon>
    </lineage>
</organism>
<keyword evidence="3 7" id="KW-0479">Metal-binding</keyword>
<dbReference type="RefSeq" id="WP_091326310.1">
    <property type="nucleotide sequence ID" value="NZ_FOSW01000009.1"/>
</dbReference>
<evidence type="ECO:0000256" key="4">
    <source>
        <dbReference type="ARBA" id="ARBA00023002"/>
    </source>
</evidence>
<dbReference type="GO" id="GO:0020037">
    <property type="term" value="F:heme binding"/>
    <property type="evidence" value="ECO:0007669"/>
    <property type="project" value="InterPro"/>
</dbReference>
<dbReference type="EMBL" id="FOSW01000009">
    <property type="protein sequence ID" value="SFL33888.1"/>
    <property type="molecule type" value="Genomic_DNA"/>
</dbReference>
<evidence type="ECO:0000313" key="8">
    <source>
        <dbReference type="EMBL" id="SFL33888.1"/>
    </source>
</evidence>